<keyword evidence="14" id="KW-1185">Reference proteome</keyword>
<feature type="domain" description="MMS22-like C-terminal" evidence="12">
    <location>
        <begin position="750"/>
        <end position="1122"/>
    </location>
</feature>
<keyword evidence="5" id="KW-0158">Chromosome</keyword>
<name>A0A1A9UW54_GLOAU</name>
<dbReference type="AlphaFoldDB" id="A0A1A9UW54"/>
<evidence type="ECO:0000256" key="6">
    <source>
        <dbReference type="ARBA" id="ARBA00022763"/>
    </source>
</evidence>
<dbReference type="STRING" id="7395.A0A1A9UW54"/>
<accession>A0A1A9UW54</accession>
<comment type="subcellular location">
    <subcellularLocation>
        <location evidence="2">Chromosome</location>
    </subcellularLocation>
    <subcellularLocation>
        <location evidence="1">Nucleus</location>
    </subcellularLocation>
</comment>
<evidence type="ECO:0000256" key="7">
    <source>
        <dbReference type="ARBA" id="ARBA00022853"/>
    </source>
</evidence>
<evidence type="ECO:0000256" key="2">
    <source>
        <dbReference type="ARBA" id="ARBA00004286"/>
    </source>
</evidence>
<dbReference type="InterPro" id="IPR029425">
    <property type="entry name" value="MMS22L_N"/>
</dbReference>
<evidence type="ECO:0000256" key="4">
    <source>
        <dbReference type="ARBA" id="ARBA00021061"/>
    </source>
</evidence>
<dbReference type="VEuPathDB" id="VectorBase:GAUT017730"/>
<keyword evidence="8" id="KW-0234">DNA repair</keyword>
<evidence type="ECO:0000256" key="9">
    <source>
        <dbReference type="ARBA" id="ARBA00023242"/>
    </source>
</evidence>
<evidence type="ECO:0000256" key="10">
    <source>
        <dbReference type="ARBA" id="ARBA00033326"/>
    </source>
</evidence>
<evidence type="ECO:0000313" key="13">
    <source>
        <dbReference type="EnsemblMetazoa" id="GAUT017730-PA"/>
    </source>
</evidence>
<evidence type="ECO:0000313" key="14">
    <source>
        <dbReference type="Proteomes" id="UP000078200"/>
    </source>
</evidence>
<dbReference type="GO" id="GO:0031297">
    <property type="term" value="P:replication fork processing"/>
    <property type="evidence" value="ECO:0007669"/>
    <property type="project" value="InterPro"/>
</dbReference>
<feature type="domain" description="Protein MMS22-like N-terminal" evidence="11">
    <location>
        <begin position="228"/>
        <end position="582"/>
    </location>
</feature>
<dbReference type="PANTHER" id="PTHR28547">
    <property type="entry name" value="PROTEIN MMS22-LIKE"/>
    <property type="match status" value="1"/>
</dbReference>
<dbReference type="Pfam" id="PF14910">
    <property type="entry name" value="MMS22L_N"/>
    <property type="match status" value="1"/>
</dbReference>
<keyword evidence="6" id="KW-0227">DNA damage</keyword>
<evidence type="ECO:0000259" key="11">
    <source>
        <dbReference type="Pfam" id="PF14910"/>
    </source>
</evidence>
<evidence type="ECO:0000259" key="12">
    <source>
        <dbReference type="Pfam" id="PF14911"/>
    </source>
</evidence>
<evidence type="ECO:0000256" key="3">
    <source>
        <dbReference type="ARBA" id="ARBA00006585"/>
    </source>
</evidence>
<dbReference type="InterPro" id="IPR042320">
    <property type="entry name" value="MMS22-like"/>
</dbReference>
<dbReference type="PANTHER" id="PTHR28547:SF1">
    <property type="entry name" value="PROTEIN MMS22-LIKE"/>
    <property type="match status" value="1"/>
</dbReference>
<protein>
    <recommendedName>
        <fullName evidence="4">Protein MMS22-like</fullName>
    </recommendedName>
    <alternativeName>
        <fullName evidence="10">Methyl methanesulfonate-sensitivity protein 22-like</fullName>
    </alternativeName>
</protein>
<evidence type="ECO:0000256" key="5">
    <source>
        <dbReference type="ARBA" id="ARBA00022454"/>
    </source>
</evidence>
<reference evidence="13" key="1">
    <citation type="submission" date="2020-05" db="UniProtKB">
        <authorList>
            <consortium name="EnsemblMetazoa"/>
        </authorList>
    </citation>
    <scope>IDENTIFICATION</scope>
    <source>
        <strain evidence="13">TTRI</strain>
    </source>
</reference>
<dbReference type="Pfam" id="PF14911">
    <property type="entry name" value="MMS22L_C"/>
    <property type="match status" value="1"/>
</dbReference>
<dbReference type="GO" id="GO:0000724">
    <property type="term" value="P:double-strand break repair via homologous recombination"/>
    <property type="evidence" value="ECO:0007669"/>
    <property type="project" value="InterPro"/>
</dbReference>
<sequence>MDFNLFDLDEDDVLLASTNSIEPTQAISISENEILELHCQGPDTLISQFSEDGFVRNGFLNNYLLENKQIIYDITLTAYKLQWKHMHGHAVCRFLFGEACMNIQHLVASTENPLNTPQNTEYCQKRREVTRLMHVLLRNLQIDQWPLMRTHLIRLRSLINSVTQEDDLKHLYFANSCKGNDDCHIPAYHLLHGSMEWKFLDLCLLYKYEWIPSSIYENGQEEEAKNSRQDFLNQLERFVEDLTACSVFLFKKKCPAELLFSSPFPCCCFKELWLLLQLSLEKWSLCVLEEHLTFWKLYNRVMENIKNKLDIYSLNPLTYCEFSNWLLNALVRLHGYRSNGLFEGPQYARALTESNENFEFCERITQEFLRNNPQEEQLRVYIAVLTPTLLQWWPAKVQIPMLLWEHFHKKLNSSFYVPGGVPSNLAVTCSTGRTYVDKYRALLQKKPDVNLASFTLFNVLLGKLLERLWTSQANHQAQKLLGRIYAKFSAQKFLTLNETGIHHLIELFLLLALNGDFNDLAPKLRDKLLALQFDKITPNKQVAVAKGHMALWILHAENRSDMSDYINKVLQQLNSIGNDLAVSKIIADTLLDIYQLTDDFQRGEHLLIGSWVPNFLNNCLPVEQKLTFEALHLIFTKLQSTEIYLDSGNQVMQALHSFILPFVKQQFLTNSSHFLAQLAADFCICSPINQETQGFRKLLTHFTEAQCINRSTQLNFLLKILVSERKSLVDSSITMQIWLKSLVLLTHSQEEVKELTKIVLQLSDYQYITNNGAGDLTEAKEPLYNFIAAIGKNYQESSEDQQKCLRLTHHFNLYIRNFDKWLVSIDSKFEKLDVLFRFYSFLAIVIYNCPHMIYVKSKITCFLHIAITRYVLPTTVQMGKAPEGKLAQLVHKVWPVVVQGIGQLNFKTDAYINKTLTDLIQKWTPHFKISPNSKLVARPFIICLQGQNQELSLFVFEKLTTLFLNTQRRQADPHACLVITIFQEIVDAFSQADDPLNEQRLSLFIKGTCLATLCHIMMVDELVPSRSLLLALFQRLLHCDLFRNSKSLKELFLEQLRTLTKKHLAYYTFFYFDLLMQLSQISPELIANIMDYLLAEIMIVEQKRGVDEDNRIRQCLLKLQQSVRVGKK</sequence>
<keyword evidence="7" id="KW-0156">Chromatin regulator</keyword>
<keyword evidence="9" id="KW-0539">Nucleus</keyword>
<dbReference type="Proteomes" id="UP000078200">
    <property type="component" value="Unassembled WGS sequence"/>
</dbReference>
<dbReference type="GO" id="GO:0043596">
    <property type="term" value="C:nuclear replication fork"/>
    <property type="evidence" value="ECO:0007669"/>
    <property type="project" value="TreeGrafter"/>
</dbReference>
<comment type="similarity">
    <text evidence="3">Belongs to the MMS22 family. MMS22L subfamily.</text>
</comment>
<dbReference type="InterPro" id="IPR029424">
    <property type="entry name" value="MMS22L_C"/>
</dbReference>
<evidence type="ECO:0000256" key="1">
    <source>
        <dbReference type="ARBA" id="ARBA00004123"/>
    </source>
</evidence>
<dbReference type="GO" id="GO:0006325">
    <property type="term" value="P:chromatin organization"/>
    <property type="evidence" value="ECO:0007669"/>
    <property type="project" value="UniProtKB-KW"/>
</dbReference>
<evidence type="ECO:0000256" key="8">
    <source>
        <dbReference type="ARBA" id="ARBA00023204"/>
    </source>
</evidence>
<organism evidence="13 14">
    <name type="scientific">Glossina austeni</name>
    <name type="common">Savannah tsetse fly</name>
    <dbReference type="NCBI Taxonomy" id="7395"/>
    <lineage>
        <taxon>Eukaryota</taxon>
        <taxon>Metazoa</taxon>
        <taxon>Ecdysozoa</taxon>
        <taxon>Arthropoda</taxon>
        <taxon>Hexapoda</taxon>
        <taxon>Insecta</taxon>
        <taxon>Pterygota</taxon>
        <taxon>Neoptera</taxon>
        <taxon>Endopterygota</taxon>
        <taxon>Diptera</taxon>
        <taxon>Brachycera</taxon>
        <taxon>Muscomorpha</taxon>
        <taxon>Hippoboscoidea</taxon>
        <taxon>Glossinidae</taxon>
        <taxon>Glossina</taxon>
    </lineage>
</organism>
<dbReference type="EnsemblMetazoa" id="GAUT017730-RA">
    <property type="protein sequence ID" value="GAUT017730-PA"/>
    <property type="gene ID" value="GAUT017730"/>
</dbReference>
<proteinExistence type="inferred from homology"/>